<organism evidence="1 2">
    <name type="scientific">Lactobacillus amylovorus subsp. animalium DSM 16698</name>
    <dbReference type="NCBI Taxonomy" id="695563"/>
    <lineage>
        <taxon>Bacteria</taxon>
        <taxon>Bacillati</taxon>
        <taxon>Bacillota</taxon>
        <taxon>Bacilli</taxon>
        <taxon>Lactobacillales</taxon>
        <taxon>Lactobacillaceae</taxon>
        <taxon>Lactobacillus</taxon>
        <taxon>Lactobacillus amylovorus subsp. animalium</taxon>
    </lineage>
</organism>
<dbReference type="EMBL" id="JQBQ01000048">
    <property type="protein sequence ID" value="KRN88265.1"/>
    <property type="molecule type" value="Genomic_DNA"/>
</dbReference>
<accession>A0A0R2KFU3</accession>
<dbReference type="PATRIC" id="fig|695563.3.peg.1431"/>
<evidence type="ECO:0000313" key="1">
    <source>
        <dbReference type="EMBL" id="KRN88265.1"/>
    </source>
</evidence>
<dbReference type="AlphaFoldDB" id="A0A0R2KFU3"/>
<gene>
    <name evidence="1" type="ORF">IV44_GL001367</name>
</gene>
<protein>
    <submittedName>
        <fullName evidence="1">Uncharacterized protein</fullName>
    </submittedName>
</protein>
<comment type="caution">
    <text evidence="1">The sequence shown here is derived from an EMBL/GenBank/DDBJ whole genome shotgun (WGS) entry which is preliminary data.</text>
</comment>
<name>A0A0R2KFU3_LACAM</name>
<dbReference type="Proteomes" id="UP000051529">
    <property type="component" value="Unassembled WGS sequence"/>
</dbReference>
<evidence type="ECO:0000313" key="2">
    <source>
        <dbReference type="Proteomes" id="UP000051529"/>
    </source>
</evidence>
<sequence>MKMMKNVIISILMIVGLLLALCLLVAIAQTFRHKTKDGYIVKFNNGFKKEKHVEMCDSFSKAYWRYVARNILDVISIVAVFN</sequence>
<proteinExistence type="predicted"/>
<reference evidence="1 2" key="1">
    <citation type="journal article" date="2015" name="Genome Announc.">
        <title>Expanding the biotechnology potential of lactobacilli through comparative genomics of 213 strains and associated genera.</title>
        <authorList>
            <person name="Sun Z."/>
            <person name="Harris H.M."/>
            <person name="McCann A."/>
            <person name="Guo C."/>
            <person name="Argimon S."/>
            <person name="Zhang W."/>
            <person name="Yang X."/>
            <person name="Jeffery I.B."/>
            <person name="Cooney J.C."/>
            <person name="Kagawa T.F."/>
            <person name="Liu W."/>
            <person name="Song Y."/>
            <person name="Salvetti E."/>
            <person name="Wrobel A."/>
            <person name="Rasinkangas P."/>
            <person name="Parkhill J."/>
            <person name="Rea M.C."/>
            <person name="O'Sullivan O."/>
            <person name="Ritari J."/>
            <person name="Douillard F.P."/>
            <person name="Paul Ross R."/>
            <person name="Yang R."/>
            <person name="Briner A.E."/>
            <person name="Felis G.E."/>
            <person name="de Vos W.M."/>
            <person name="Barrangou R."/>
            <person name="Klaenhammer T.R."/>
            <person name="Caufield P.W."/>
            <person name="Cui Y."/>
            <person name="Zhang H."/>
            <person name="O'Toole P.W."/>
        </authorList>
    </citation>
    <scope>NUCLEOTIDE SEQUENCE [LARGE SCALE GENOMIC DNA]</scope>
    <source>
        <strain evidence="1 2">DSM 16698</strain>
    </source>
</reference>